<dbReference type="EMBL" id="CP021983">
    <property type="protein sequence ID" value="ASC72332.1"/>
    <property type="molecule type" value="Genomic_DNA"/>
</dbReference>
<name>A0A1Z3HQ06_9CYAN</name>
<protein>
    <submittedName>
        <fullName evidence="1">Uncharacterized protein</fullName>
    </submittedName>
</protein>
<sequence>MTMDALRDRDMAQCLSAQDLLVGSQVIHTVEIPPAILTPNANPAANGSPGIVRIQPLTLMTMTLISRAARDDASLVPVLMIKEAVVDPALSLEQIRKMHVGLVHYLVRQVNLVSGLGADGEALDETLQSPLGETHLRLAQHFGWTPQQVSQLTPGQVAVYLAGIERLLALENRQETSTP</sequence>
<keyword evidence="2" id="KW-1185">Reference proteome</keyword>
<dbReference type="STRING" id="1641165.XM38_00600"/>
<dbReference type="RefSeq" id="WP_137455141.1">
    <property type="nucleotide sequence ID" value="NZ_CP021983.2"/>
</dbReference>
<gene>
    <name evidence="1" type="ORF">XM38_032890</name>
</gene>
<dbReference type="KEGG" id="hhg:XM38_032890"/>
<evidence type="ECO:0000313" key="2">
    <source>
        <dbReference type="Proteomes" id="UP000191901"/>
    </source>
</evidence>
<dbReference type="AlphaFoldDB" id="A0A1Z3HQ06"/>
<reference evidence="1 2" key="1">
    <citation type="journal article" date="2016" name="Biochim. Biophys. Acta">
        <title>Characterization of red-shifted phycobilisomes isolated from the chlorophyll f-containing cyanobacterium Halomicronema hongdechloris.</title>
        <authorList>
            <person name="Li Y."/>
            <person name="Lin Y."/>
            <person name="Garvey C.J."/>
            <person name="Birch D."/>
            <person name="Corkery R.W."/>
            <person name="Loughlin P.C."/>
            <person name="Scheer H."/>
            <person name="Willows R.D."/>
            <person name="Chen M."/>
        </authorList>
    </citation>
    <scope>NUCLEOTIDE SEQUENCE [LARGE SCALE GENOMIC DNA]</scope>
    <source>
        <strain evidence="1 2">C2206</strain>
    </source>
</reference>
<organism evidence="1 2">
    <name type="scientific">Halomicronema hongdechloris C2206</name>
    <dbReference type="NCBI Taxonomy" id="1641165"/>
    <lineage>
        <taxon>Bacteria</taxon>
        <taxon>Bacillati</taxon>
        <taxon>Cyanobacteriota</taxon>
        <taxon>Cyanophyceae</taxon>
        <taxon>Nodosilineales</taxon>
        <taxon>Nodosilineaceae</taxon>
        <taxon>Halomicronema</taxon>
    </lineage>
</organism>
<dbReference type="OrthoDB" id="583539at2"/>
<evidence type="ECO:0000313" key="1">
    <source>
        <dbReference type="EMBL" id="ASC72332.1"/>
    </source>
</evidence>
<dbReference type="Proteomes" id="UP000191901">
    <property type="component" value="Chromosome"/>
</dbReference>
<accession>A0A1Z3HQ06</accession>
<proteinExistence type="predicted"/>